<dbReference type="EMBL" id="BGZK01002237">
    <property type="protein sequence ID" value="GBP92087.1"/>
    <property type="molecule type" value="Genomic_DNA"/>
</dbReference>
<keyword evidence="3" id="KW-1185">Reference proteome</keyword>
<evidence type="ECO:0000256" key="1">
    <source>
        <dbReference type="SAM" id="MobiDB-lite"/>
    </source>
</evidence>
<evidence type="ECO:0000313" key="3">
    <source>
        <dbReference type="Proteomes" id="UP000299102"/>
    </source>
</evidence>
<accession>A0A4C1ZZN3</accession>
<gene>
    <name evidence="2" type="ORF">EVAR_68073_1</name>
</gene>
<name>A0A4C1ZZN3_EUMVA</name>
<dbReference type="Proteomes" id="UP000299102">
    <property type="component" value="Unassembled WGS sequence"/>
</dbReference>
<sequence>MKFDEDGRLIDRPTAYHATKAETLSTGSGMADENAISGSTDRSLHAHGRSGGASHPPEQSHAERVAPLNVLNDVIPRDLCIETVEEFIQYSARGMYDIAEKSPHEFFQNIAPMQERSLSGRPLPREFLKTLPFPQG</sequence>
<protein>
    <submittedName>
        <fullName evidence="2">Uncharacterized protein</fullName>
    </submittedName>
</protein>
<feature type="region of interest" description="Disordered" evidence="1">
    <location>
        <begin position="17"/>
        <end position="65"/>
    </location>
</feature>
<evidence type="ECO:0000313" key="2">
    <source>
        <dbReference type="EMBL" id="GBP92087.1"/>
    </source>
</evidence>
<proteinExistence type="predicted"/>
<reference evidence="2 3" key="1">
    <citation type="journal article" date="2019" name="Commun. Biol.">
        <title>The bagworm genome reveals a unique fibroin gene that provides high tensile strength.</title>
        <authorList>
            <person name="Kono N."/>
            <person name="Nakamura H."/>
            <person name="Ohtoshi R."/>
            <person name="Tomita M."/>
            <person name="Numata K."/>
            <person name="Arakawa K."/>
        </authorList>
    </citation>
    <scope>NUCLEOTIDE SEQUENCE [LARGE SCALE GENOMIC DNA]</scope>
</reference>
<dbReference type="AlphaFoldDB" id="A0A4C1ZZN3"/>
<organism evidence="2 3">
    <name type="scientific">Eumeta variegata</name>
    <name type="common">Bagworm moth</name>
    <name type="synonym">Eumeta japonica</name>
    <dbReference type="NCBI Taxonomy" id="151549"/>
    <lineage>
        <taxon>Eukaryota</taxon>
        <taxon>Metazoa</taxon>
        <taxon>Ecdysozoa</taxon>
        <taxon>Arthropoda</taxon>
        <taxon>Hexapoda</taxon>
        <taxon>Insecta</taxon>
        <taxon>Pterygota</taxon>
        <taxon>Neoptera</taxon>
        <taxon>Endopterygota</taxon>
        <taxon>Lepidoptera</taxon>
        <taxon>Glossata</taxon>
        <taxon>Ditrysia</taxon>
        <taxon>Tineoidea</taxon>
        <taxon>Psychidae</taxon>
        <taxon>Oiketicinae</taxon>
        <taxon>Eumeta</taxon>
    </lineage>
</organism>
<dbReference type="OrthoDB" id="412981at2759"/>
<comment type="caution">
    <text evidence="2">The sequence shown here is derived from an EMBL/GenBank/DDBJ whole genome shotgun (WGS) entry which is preliminary data.</text>
</comment>